<evidence type="ECO:0000313" key="2">
    <source>
        <dbReference type="EMBL" id="PWB06786.1"/>
    </source>
</evidence>
<dbReference type="Proteomes" id="UP000244925">
    <property type="component" value="Unassembled WGS sequence"/>
</dbReference>
<evidence type="ECO:0000256" key="1">
    <source>
        <dbReference type="SAM" id="Phobius"/>
    </source>
</evidence>
<feature type="transmembrane region" description="Helical" evidence="1">
    <location>
        <begin position="391"/>
        <end position="410"/>
    </location>
</feature>
<name>A0A2V1IV44_9BACT</name>
<evidence type="ECO:0000313" key="3">
    <source>
        <dbReference type="Proteomes" id="UP000244925"/>
    </source>
</evidence>
<feature type="transmembrane region" description="Helical" evidence="1">
    <location>
        <begin position="472"/>
        <end position="493"/>
    </location>
</feature>
<feature type="transmembrane region" description="Helical" evidence="1">
    <location>
        <begin position="366"/>
        <end position="385"/>
    </location>
</feature>
<keyword evidence="1" id="KW-0812">Transmembrane</keyword>
<dbReference type="AlphaFoldDB" id="A0A2V1IV44"/>
<keyword evidence="1" id="KW-1133">Transmembrane helix</keyword>
<keyword evidence="1" id="KW-0472">Membrane</keyword>
<keyword evidence="3" id="KW-1185">Reference proteome</keyword>
<sequence length="519" mass="60187">MDSVFEIINVFSERYNQIHEKCTEDFYTLSLLYQIDSLKTLIPQNGIDGEIHSRDILSVNIYDSADVEDDIALKYCSSHNNWDEFIVEYNRLDKTIKRTLKIEISKDVATQEHSIYSFDLFSSYLKSCNVFSILGQLCEFLNSDVCVFEFQEDHIPHFSTSKFHFHGKGKKIIKTALPKSKEERNRCISKAGFLCSSTEFKGKLIPDDIFPISSDNAFLKTLFDKLSTIYALCFLLDYTFEEQNYLSYKLNGFKSIAGKWALVQDINENTANVINRIYTWGYNGGDIDDKILIIRNILSLNVDPASLVLHSNTFDAILSNYKIYQKENVRQYLDLRNNVVKNIQRYQDSILEAIDDFENTFKKLSISLLSFFFISVVLSILSFALSSNRHIPDAVILCCMALCVISLLYYKKERKWLDNRIKYLEGRFKSGKKYFEDLLGKEELKNFFEEGNDLDNKDEQFRNHKIDEFSNLWKWSTGIILAVLLLVLILNHIHPLIQITQMLGQLIDALRNLSSSIAK</sequence>
<reference evidence="3" key="1">
    <citation type="submission" date="2018-02" db="EMBL/GenBank/DDBJ databases">
        <authorList>
            <person name="Clavel T."/>
            <person name="Strowig T."/>
        </authorList>
    </citation>
    <scope>NUCLEOTIDE SEQUENCE [LARGE SCALE GENOMIC DNA]</scope>
    <source>
        <strain evidence="3">DSM 100764</strain>
    </source>
</reference>
<protein>
    <submittedName>
        <fullName evidence="2">Uncharacterized protein</fullName>
    </submittedName>
</protein>
<dbReference type="RefSeq" id="WP_107036427.1">
    <property type="nucleotide sequence ID" value="NZ_CAORRZ010000018.1"/>
</dbReference>
<proteinExistence type="predicted"/>
<comment type="caution">
    <text evidence="2">The sequence shown here is derived from an EMBL/GenBank/DDBJ whole genome shotgun (WGS) entry which is preliminary data.</text>
</comment>
<dbReference type="EMBL" id="PUBV01000019">
    <property type="protein sequence ID" value="PWB06786.1"/>
    <property type="molecule type" value="Genomic_DNA"/>
</dbReference>
<gene>
    <name evidence="2" type="ORF">C5O25_09075</name>
</gene>
<organism evidence="2 3">
    <name type="scientific">Paramuribaculum intestinale</name>
    <dbReference type="NCBI Taxonomy" id="2094151"/>
    <lineage>
        <taxon>Bacteria</taxon>
        <taxon>Pseudomonadati</taxon>
        <taxon>Bacteroidota</taxon>
        <taxon>Bacteroidia</taxon>
        <taxon>Bacteroidales</taxon>
        <taxon>Muribaculaceae</taxon>
        <taxon>Paramuribaculum</taxon>
    </lineage>
</organism>
<accession>A0A2V1IV44</accession>
<dbReference type="GeneID" id="93425720"/>